<proteinExistence type="predicted"/>
<keyword evidence="2" id="KW-1185">Reference proteome</keyword>
<dbReference type="Pfam" id="PF00378">
    <property type="entry name" value="ECH_1"/>
    <property type="match status" value="1"/>
</dbReference>
<organism evidence="1 2">
    <name type="scientific">Rhodococcus tibetensis</name>
    <dbReference type="NCBI Taxonomy" id="2965064"/>
    <lineage>
        <taxon>Bacteria</taxon>
        <taxon>Bacillati</taxon>
        <taxon>Actinomycetota</taxon>
        <taxon>Actinomycetes</taxon>
        <taxon>Mycobacteriales</taxon>
        <taxon>Nocardiaceae</taxon>
        <taxon>Rhodococcus</taxon>
    </lineage>
</organism>
<dbReference type="EMBL" id="JANFQF010000016">
    <property type="protein sequence ID" value="MCQ4121217.1"/>
    <property type="molecule type" value="Genomic_DNA"/>
</dbReference>
<evidence type="ECO:0000313" key="2">
    <source>
        <dbReference type="Proteomes" id="UP001524501"/>
    </source>
</evidence>
<dbReference type="PANTHER" id="PTHR11941:SF75">
    <property type="entry name" value="ENOYL-COA HYDRATASE_ISOMERASE FAMILY PROTEIN"/>
    <property type="match status" value="1"/>
</dbReference>
<evidence type="ECO:0000313" key="1">
    <source>
        <dbReference type="EMBL" id="MCQ4121217.1"/>
    </source>
</evidence>
<dbReference type="Gene3D" id="3.90.226.10">
    <property type="entry name" value="2-enoyl-CoA Hydratase, Chain A, domain 1"/>
    <property type="match status" value="1"/>
</dbReference>
<protein>
    <submittedName>
        <fullName evidence="1">Enoyl-CoA hydratase-related protein</fullName>
    </submittedName>
</protein>
<dbReference type="CDD" id="cd06558">
    <property type="entry name" value="crotonase-like"/>
    <property type="match status" value="1"/>
</dbReference>
<name>A0ABT1QG98_9NOCA</name>
<sequence length="231" mass="24674">MTFFSMTGPALNRVGDVLVLHLGSDENRMNPAWMDAVESQLDVVAAERGPIALVTMATGKFWSNGLDLQWLMANADAIPAFSARVEALFARVLALGVPTVAAIQGHAFGAGAMFALAHDQHVMRADRGYFCFPEVDIQIPFSVGMTELIRAKLPIPTANAAMTTGRRYSGAEALAAGIVERTAEEDDVVPAAVELARTLAPKAGPTLRTIKERLYCTALEGLSQLEASGHH</sequence>
<dbReference type="SUPFAM" id="SSF52096">
    <property type="entry name" value="ClpP/crotonase"/>
    <property type="match status" value="1"/>
</dbReference>
<gene>
    <name evidence="1" type="ORF">NOF53_18945</name>
</gene>
<dbReference type="InterPro" id="IPR029045">
    <property type="entry name" value="ClpP/crotonase-like_dom_sf"/>
</dbReference>
<dbReference type="RefSeq" id="WP_255971520.1">
    <property type="nucleotide sequence ID" value="NZ_JANFQF010000016.1"/>
</dbReference>
<comment type="caution">
    <text evidence="1">The sequence shown here is derived from an EMBL/GenBank/DDBJ whole genome shotgun (WGS) entry which is preliminary data.</text>
</comment>
<accession>A0ABT1QG98</accession>
<dbReference type="Proteomes" id="UP001524501">
    <property type="component" value="Unassembled WGS sequence"/>
</dbReference>
<dbReference type="PANTHER" id="PTHR11941">
    <property type="entry name" value="ENOYL-COA HYDRATASE-RELATED"/>
    <property type="match status" value="1"/>
</dbReference>
<reference evidence="1 2" key="1">
    <citation type="submission" date="2022-07" db="EMBL/GenBank/DDBJ databases">
        <title>Degradation activity of malathion, p-nitrophenol and potential low-temperature adaptation strategy of Rhodococcus sp. FXJ9.536.</title>
        <authorList>
            <person name="Huang J."/>
            <person name="Huang Y."/>
        </authorList>
    </citation>
    <scope>NUCLEOTIDE SEQUENCE [LARGE SCALE GENOMIC DNA]</scope>
    <source>
        <strain evidence="1 2">FXJ9.536</strain>
    </source>
</reference>
<dbReference type="InterPro" id="IPR001753">
    <property type="entry name" value="Enoyl-CoA_hydra/iso"/>
</dbReference>